<sequence length="287" mass="33883">MKKEELDNLILTCDKFINRYLLRGTAFVEYVCFQYGKYNAFISGEPDAHFISDFQYFVFTKSTKSLKAIRMLLHQGYMEDVMILLRTMFEGYLASRYIDENYDAKLLNDFIFVPQLIAHRKVIYQDGVAIDRVNNEIIEFIQRDPSKLKLGKDKSYFTDLYAYMCNYAHCNFSILACYIDEHGAFTCSKETNALLVRVLVLFVYTKIFENVVIVEGEDFLDERTEKECYKLVKDATLFTYKQLEYFSKYNSDVNEELNKHMKNMFKDMKNSLKEEVGSANKDFLKEM</sequence>
<organism evidence="1 2">
    <name type="scientific">Anaerocolumna jejuensis DSM 15929</name>
    <dbReference type="NCBI Taxonomy" id="1121322"/>
    <lineage>
        <taxon>Bacteria</taxon>
        <taxon>Bacillati</taxon>
        <taxon>Bacillota</taxon>
        <taxon>Clostridia</taxon>
        <taxon>Lachnospirales</taxon>
        <taxon>Lachnospiraceae</taxon>
        <taxon>Anaerocolumna</taxon>
    </lineage>
</organism>
<dbReference type="STRING" id="1121322.SAMN02745136_00927"/>
<evidence type="ECO:0000313" key="2">
    <source>
        <dbReference type="Proteomes" id="UP000184386"/>
    </source>
</evidence>
<evidence type="ECO:0000313" key="1">
    <source>
        <dbReference type="EMBL" id="SHJ80558.1"/>
    </source>
</evidence>
<dbReference type="RefSeq" id="WP_073273392.1">
    <property type="nucleotide sequence ID" value="NZ_FRAC01000007.1"/>
</dbReference>
<gene>
    <name evidence="1" type="ORF">SAMN02745136_00927</name>
</gene>
<name>A0A1M6MAQ2_9FIRM</name>
<dbReference type="EMBL" id="FRAC01000007">
    <property type="protein sequence ID" value="SHJ80558.1"/>
    <property type="molecule type" value="Genomic_DNA"/>
</dbReference>
<dbReference type="Proteomes" id="UP000184386">
    <property type="component" value="Unassembled WGS sequence"/>
</dbReference>
<keyword evidence="2" id="KW-1185">Reference proteome</keyword>
<dbReference type="Pfam" id="PF18928">
    <property type="entry name" value="DUF5677"/>
    <property type="match status" value="1"/>
</dbReference>
<reference evidence="1 2" key="1">
    <citation type="submission" date="2016-11" db="EMBL/GenBank/DDBJ databases">
        <authorList>
            <person name="Jaros S."/>
            <person name="Januszkiewicz K."/>
            <person name="Wedrychowicz H."/>
        </authorList>
    </citation>
    <scope>NUCLEOTIDE SEQUENCE [LARGE SCALE GENOMIC DNA]</scope>
    <source>
        <strain evidence="1 2">DSM 15929</strain>
    </source>
</reference>
<dbReference type="OrthoDB" id="2056554at2"/>
<accession>A0A1M6MAQ2</accession>
<proteinExistence type="predicted"/>
<dbReference type="InterPro" id="IPR043733">
    <property type="entry name" value="DUF5677"/>
</dbReference>
<protein>
    <submittedName>
        <fullName evidence="1">Uncharacterized protein</fullName>
    </submittedName>
</protein>
<dbReference type="AlphaFoldDB" id="A0A1M6MAQ2"/>